<dbReference type="EMBL" id="CP040853">
    <property type="protein sequence ID" value="QIA91167.1"/>
    <property type="molecule type" value="Genomic_DNA"/>
</dbReference>
<name>A0AAE6WLF0_9LACO</name>
<protein>
    <submittedName>
        <fullName evidence="1">Uncharacterized protein</fullName>
    </submittedName>
</protein>
<proteinExistence type="predicted"/>
<evidence type="ECO:0000313" key="1">
    <source>
        <dbReference type="EMBL" id="QIA91138.1"/>
    </source>
</evidence>
<dbReference type="EMBL" id="CP040853">
    <property type="protein sequence ID" value="QIA91138.1"/>
    <property type="molecule type" value="Genomic_DNA"/>
</dbReference>
<dbReference type="RefSeq" id="WP_163587663.1">
    <property type="nucleotide sequence ID" value="NZ_CP040853.1"/>
</dbReference>
<reference evidence="1 3" key="1">
    <citation type="journal article" date="2019" name="Nat. Med.">
        <title>Preventing dysbiosis of the neonatal mouse intestinal microbiome protects against late-onset sepsis.</title>
        <authorList>
            <person name="Singer J.R."/>
            <person name="Blosser E.G."/>
            <person name="Zindl C.L."/>
            <person name="Silberger D.J."/>
            <person name="Conlan S."/>
            <person name="Laufer V.A."/>
            <person name="DiToro D."/>
            <person name="Deming C."/>
            <person name="Kumar R."/>
            <person name="Morrow C.D."/>
            <person name="Segre J.A."/>
            <person name="Gray M.J."/>
            <person name="Randolph D.A."/>
            <person name="Weaver C.T."/>
        </authorList>
    </citation>
    <scope>NUCLEOTIDE SEQUENCE [LARGE SCALE GENOMIC DNA]</scope>
    <source>
        <strain evidence="1 3">V10</strain>
        <plasmid evidence="1 3">unnamed</plasmid>
    </source>
</reference>
<evidence type="ECO:0000313" key="3">
    <source>
        <dbReference type="Proteomes" id="UP000463931"/>
    </source>
</evidence>
<keyword evidence="1" id="KW-0614">Plasmid</keyword>
<accession>A0AAE6WLF0</accession>
<geneLocation type="plasmid" evidence="1 3">
    <name>unnamed</name>
</geneLocation>
<gene>
    <name evidence="1" type="ORF">FEE40_13100</name>
    <name evidence="2" type="ORF">FEE40_13265</name>
</gene>
<organism evidence="1 3">
    <name type="scientific">Ligilactobacillus murinus</name>
    <dbReference type="NCBI Taxonomy" id="1622"/>
    <lineage>
        <taxon>Bacteria</taxon>
        <taxon>Bacillati</taxon>
        <taxon>Bacillota</taxon>
        <taxon>Bacilli</taxon>
        <taxon>Lactobacillales</taxon>
        <taxon>Lactobacillaceae</taxon>
        <taxon>Ligilactobacillus</taxon>
    </lineage>
</organism>
<dbReference type="Proteomes" id="UP000463931">
    <property type="component" value="Plasmid unnamed"/>
</dbReference>
<sequence length="65" mass="7588">MTEKKTKTSKAQLDASNRWNEKNKARKYYLAKRSMARSYCRVATKGDLEALITFANEKLAERFPE</sequence>
<dbReference type="AlphaFoldDB" id="A0AAE6WLF0"/>
<evidence type="ECO:0000313" key="2">
    <source>
        <dbReference type="EMBL" id="QIA91167.1"/>
    </source>
</evidence>